<proteinExistence type="inferred from homology"/>
<dbReference type="Proteomes" id="UP000287188">
    <property type="component" value="Unassembled WGS sequence"/>
</dbReference>
<keyword evidence="4" id="KW-0175">Coiled coil</keyword>
<evidence type="ECO:0000256" key="2">
    <source>
        <dbReference type="ARBA" id="ARBA00011322"/>
    </source>
</evidence>
<dbReference type="Pfam" id="PF13558">
    <property type="entry name" value="SbcC_Walker_B"/>
    <property type="match status" value="1"/>
</dbReference>
<feature type="coiled-coil region" evidence="4">
    <location>
        <begin position="512"/>
        <end position="567"/>
    </location>
</feature>
<evidence type="ECO:0000256" key="3">
    <source>
        <dbReference type="ARBA" id="ARBA00013368"/>
    </source>
</evidence>
<comment type="subunit">
    <text evidence="2">Heterodimer of SbcC and SbcD.</text>
</comment>
<dbReference type="PANTHER" id="PTHR32114:SF2">
    <property type="entry name" value="ABC TRANSPORTER ABCH.3"/>
    <property type="match status" value="1"/>
</dbReference>
<dbReference type="InterPro" id="IPR027417">
    <property type="entry name" value="P-loop_NTPase"/>
</dbReference>
<feature type="coiled-coil region" evidence="4">
    <location>
        <begin position="840"/>
        <end position="881"/>
    </location>
</feature>
<feature type="coiled-coil region" evidence="4">
    <location>
        <begin position="1059"/>
        <end position="1086"/>
    </location>
</feature>
<comment type="caution">
    <text evidence="5">The sequence shown here is derived from an EMBL/GenBank/DDBJ whole genome shotgun (WGS) entry which is preliminary data.</text>
</comment>
<feature type="coiled-coil region" evidence="4">
    <location>
        <begin position="905"/>
        <end position="980"/>
    </location>
</feature>
<evidence type="ECO:0000256" key="1">
    <source>
        <dbReference type="ARBA" id="ARBA00006930"/>
    </source>
</evidence>
<protein>
    <recommendedName>
        <fullName evidence="3">Nuclease SbcCD subunit C</fullName>
    </recommendedName>
</protein>
<keyword evidence="6" id="KW-1185">Reference proteome</keyword>
<dbReference type="Gene3D" id="3.40.50.300">
    <property type="entry name" value="P-loop containing nucleotide triphosphate hydrolases"/>
    <property type="match status" value="1"/>
</dbReference>
<accession>A0A402ADG9</accession>
<name>A0A402ADG9_9CHLR</name>
<dbReference type="PANTHER" id="PTHR32114">
    <property type="entry name" value="ABC TRANSPORTER ABCH.3"/>
    <property type="match status" value="1"/>
</dbReference>
<dbReference type="SUPFAM" id="SSF52540">
    <property type="entry name" value="P-loop containing nucleoside triphosphate hydrolases"/>
    <property type="match status" value="1"/>
</dbReference>
<gene>
    <name evidence="5" type="ORF">KDK_09450</name>
</gene>
<sequence length="1468" mass="166526">MQRTFDSMAEYLPDGAHARTCNSQITNFVEMLQALDGGPTGYRLRRIILTNFWLYGQQEFEIPHGRLFLAGENASGKSTVLTAALPLALDGDLRPNRLDTFGGRERRIEYYVLGGADSATPFSHERRTAYIALEFEWCDPDHPPIAPEISQRWENGEREKTRFLTIGVSIAGNANTTERIRPLRFLITDGSRLGYELDTLYETGSRHEKRAYDHQRFKQILEGHGIVCDSQADYERQVARYLFGYQEVKDFGALINLLLILRRPNLSTELNFSRVHEYLKMSLRKIPAETTGHVIGTIERIDGIQHEIEQIQEAYNAAQRLHLARQQLALAQSQLAACDYLSAYLAENTVEARSTRQRRDLTVAERDQATIEASIEALQTEAYQVDGQISALQVNEGLQIATQLGAVRERLQEVEAQLRLQEQSLRSALQTVETSTESLQRQSQRFGAVQTASVTQLRGLVTIARTEAFWEMAAFQLEEALSQVDALTVDVGALPETPLAFFTLLGEPAQERVNQLKQIESLHQQCEKLDAQIQYMRNLEAARFQELDEARQQFQSAQDRIDDALYMLAQTLDPLATRTGLSSLLGDAQSTSDDSSDELSPSMIVDQVATALQSYRQLIEQLEQSFVQQAKMAQDALHDLQISVGGKGQEIKEISTLYEQKLAEPEYVPARTERRIAARAQLSAQGIVSLPLYELLDFAPDLEAGQTGRIEQMLTDSGLLDALVVPARQCEQADLILAQSDLSDCRLQLGALAPEGAASTSPSLLRHLRFDEALRERQDTLADFATWQETARDVLVALARSGNDAAFPYQMQEQGLWNHGLLTGHAGSGQAHYIGKATRLRARDEALRLLSEQKNRLEQELAALTSQLDHQEHLLADVREQQMNVRLVLPQSGLADSFVSLSQSRTVLEKNRDKYQKARQQTQELRQQYNMQRAQLERLVEGHDGLGRGGEQIQQTLLAMVQLQNQARTLQSQFVQLQQIWEECGRIRAAAMRAHENEQNVAGLYDRIQMQAVQIRAEFTELQHVAESSNVEELTTRLYHLRERNGVLTKELETQRLTHARLDERIQNLRTLLTETEEQLGVVQQERMRRQHDFATLLAAYPVEQLQEAYLAAQQENYLRAGQLLLGEMTRESDMVARRELLEHVYREAYNALVRAFNHEQPFLLEYGPDLDDQGQISFLNENRSRPVELLELLGERIEIHRTLLGAEERQLFEDFLLQEIAEAIRTQILEAEEWVQEINHVLSRLPMIGEHYSLQWKPPAEYDMTKLGSHLAQHYRLLRKPAQALTSEETETLMSAFRREIEAVRLRQQDSPDMNFIEALEQVFDYREWFHFDVWVTQVGGQRQRLTDRIAGTRSGAEQLFALYVPLFAALGALYRNAAHGAPRLLALDEAFDKVSAANTQRIMEFLISQDFQWIMTGPQVSGSGSKMAASGRYLMIHEKGSPVATASASFWSDQQTVTSMLHPGGK</sequence>
<dbReference type="OrthoDB" id="9776649at2"/>
<evidence type="ECO:0000313" key="5">
    <source>
        <dbReference type="EMBL" id="GCE17145.1"/>
    </source>
</evidence>
<feature type="coiled-coil region" evidence="4">
    <location>
        <begin position="361"/>
        <end position="431"/>
    </location>
</feature>
<dbReference type="EMBL" id="BIFS01000001">
    <property type="protein sequence ID" value="GCE17145.1"/>
    <property type="molecule type" value="Genomic_DNA"/>
</dbReference>
<dbReference type="RefSeq" id="WP_126548880.1">
    <property type="nucleotide sequence ID" value="NZ_BIFS01000001.1"/>
</dbReference>
<reference evidence="6" key="1">
    <citation type="submission" date="2018-12" db="EMBL/GenBank/DDBJ databases">
        <title>Tengunoibacter tsumagoiensis gen. nov., sp. nov., Dictyobacter kobayashii sp. nov., D. alpinus sp. nov., and D. joshuensis sp. nov. and description of Dictyobacteraceae fam. nov. within the order Ktedonobacterales isolated from Tengu-no-mugimeshi.</title>
        <authorList>
            <person name="Wang C.M."/>
            <person name="Zheng Y."/>
            <person name="Sakai Y."/>
            <person name="Toyoda A."/>
            <person name="Minakuchi Y."/>
            <person name="Abe K."/>
            <person name="Yokota A."/>
            <person name="Yabe S."/>
        </authorList>
    </citation>
    <scope>NUCLEOTIDE SEQUENCE [LARGE SCALE GENOMIC DNA]</scope>
    <source>
        <strain evidence="6">Uno11</strain>
    </source>
</reference>
<organism evidence="5 6">
    <name type="scientific">Dictyobacter kobayashii</name>
    <dbReference type="NCBI Taxonomy" id="2014872"/>
    <lineage>
        <taxon>Bacteria</taxon>
        <taxon>Bacillati</taxon>
        <taxon>Chloroflexota</taxon>
        <taxon>Ktedonobacteria</taxon>
        <taxon>Ktedonobacterales</taxon>
        <taxon>Dictyobacteraceae</taxon>
        <taxon>Dictyobacter</taxon>
    </lineage>
</organism>
<evidence type="ECO:0000313" key="6">
    <source>
        <dbReference type="Proteomes" id="UP000287188"/>
    </source>
</evidence>
<evidence type="ECO:0000256" key="4">
    <source>
        <dbReference type="SAM" id="Coils"/>
    </source>
</evidence>
<comment type="similarity">
    <text evidence="1">Belongs to the SMC family. SbcC subfamily.</text>
</comment>